<evidence type="ECO:0000313" key="2">
    <source>
        <dbReference type="Proteomes" id="UP000663879"/>
    </source>
</evidence>
<protein>
    <submittedName>
        <fullName evidence="1">Uncharacterized protein</fullName>
    </submittedName>
</protein>
<reference evidence="1" key="1">
    <citation type="submission" date="2021-02" db="EMBL/GenBank/DDBJ databases">
        <authorList>
            <person name="Nowell W R."/>
        </authorList>
    </citation>
    <scope>NUCLEOTIDE SEQUENCE</scope>
    <source>
        <strain evidence="1">Ploen Becks lab</strain>
    </source>
</reference>
<keyword evidence="2" id="KW-1185">Reference proteome</keyword>
<dbReference type="OrthoDB" id="10219817at2759"/>
<dbReference type="EMBL" id="CAJNOC010003430">
    <property type="protein sequence ID" value="CAF0982212.1"/>
    <property type="molecule type" value="Genomic_DNA"/>
</dbReference>
<name>A0A814FMP0_9BILA</name>
<organism evidence="1 2">
    <name type="scientific">Brachionus calyciflorus</name>
    <dbReference type="NCBI Taxonomy" id="104777"/>
    <lineage>
        <taxon>Eukaryota</taxon>
        <taxon>Metazoa</taxon>
        <taxon>Spiralia</taxon>
        <taxon>Gnathifera</taxon>
        <taxon>Rotifera</taxon>
        <taxon>Eurotatoria</taxon>
        <taxon>Monogononta</taxon>
        <taxon>Pseudotrocha</taxon>
        <taxon>Ploima</taxon>
        <taxon>Brachionidae</taxon>
        <taxon>Brachionus</taxon>
    </lineage>
</organism>
<dbReference type="AlphaFoldDB" id="A0A814FMP0"/>
<sequence>MSLKCLFYATGQQSNTTVEIDFGDGQNQTYFINNSLISSTGGEIPFLEYKSTLSFGGRLLLINTEVKFPSILYGIKFISSNSGSIFFQIVSFGSICGILNSCSEYLTLNQTTNGMNNVNSSTLVVKKGLNVIMFENAIKLPKGSIILVDMTSSNIRLLCDESGSVPYSDFSINQSVLNMLYPSRNLKIYFNLLIETEFYETIHHFEYSYKQRENFKLIGNIKDKNISIEKNIEFKKKQFLDIYCRDSNKTIDYEIHCSLIMLSQELDDSVELDNNIFNFTGKYFNYFGIESLDLNYTNETTNLTGSFVLPNTEFKFDADFIGFETFAVNNGQLTIS</sequence>
<gene>
    <name evidence="1" type="ORF">OXX778_LOCUS15481</name>
</gene>
<proteinExistence type="predicted"/>
<accession>A0A814FMP0</accession>
<evidence type="ECO:0000313" key="1">
    <source>
        <dbReference type="EMBL" id="CAF0982212.1"/>
    </source>
</evidence>
<comment type="caution">
    <text evidence="1">The sequence shown here is derived from an EMBL/GenBank/DDBJ whole genome shotgun (WGS) entry which is preliminary data.</text>
</comment>
<dbReference type="Proteomes" id="UP000663879">
    <property type="component" value="Unassembled WGS sequence"/>
</dbReference>
<feature type="non-terminal residue" evidence="1">
    <location>
        <position position="1"/>
    </location>
</feature>